<dbReference type="RefSeq" id="XP_025359288.1">
    <property type="nucleotide sequence ID" value="XM_025509957.1"/>
</dbReference>
<dbReference type="Proteomes" id="UP000245884">
    <property type="component" value="Unassembled WGS sequence"/>
</dbReference>
<sequence length="139" mass="15437">MQPDSTGLKLNRRPGGLGILTLYHTLHLTPRRATPSHPAHTPHAMLGLDLLGLGRLQLTKRELKKMNEERWAKEKEERDAKRAEERGATQKVRRERGEGDRPLADLSLRSSSGTAASGHGTHAGQLAGCGFYVRLWQSK</sequence>
<reference evidence="2 3" key="1">
    <citation type="journal article" date="2018" name="Mol. Biol. Evol.">
        <title>Broad Genomic Sampling Reveals a Smut Pathogenic Ancestry of the Fungal Clade Ustilaginomycotina.</title>
        <authorList>
            <person name="Kijpornyongpan T."/>
            <person name="Mondo S.J."/>
            <person name="Barry K."/>
            <person name="Sandor L."/>
            <person name="Lee J."/>
            <person name="Lipzen A."/>
            <person name="Pangilinan J."/>
            <person name="LaButti K."/>
            <person name="Hainaut M."/>
            <person name="Henrissat B."/>
            <person name="Grigoriev I.V."/>
            <person name="Spatafora J.W."/>
            <person name="Aime M.C."/>
        </authorList>
    </citation>
    <scope>NUCLEOTIDE SEQUENCE [LARGE SCALE GENOMIC DNA]</scope>
    <source>
        <strain evidence="2 3">MCA 5214</strain>
    </source>
</reference>
<organism evidence="2 3">
    <name type="scientific">Jaminaea rosea</name>
    <dbReference type="NCBI Taxonomy" id="1569628"/>
    <lineage>
        <taxon>Eukaryota</taxon>
        <taxon>Fungi</taxon>
        <taxon>Dikarya</taxon>
        <taxon>Basidiomycota</taxon>
        <taxon>Ustilaginomycotina</taxon>
        <taxon>Exobasidiomycetes</taxon>
        <taxon>Microstromatales</taxon>
        <taxon>Microstromatales incertae sedis</taxon>
        <taxon>Jaminaea</taxon>
    </lineage>
</organism>
<feature type="region of interest" description="Disordered" evidence="1">
    <location>
        <begin position="66"/>
        <end position="123"/>
    </location>
</feature>
<dbReference type="EMBL" id="KZ819679">
    <property type="protein sequence ID" value="PWN24676.1"/>
    <property type="molecule type" value="Genomic_DNA"/>
</dbReference>
<name>A0A316UHC9_9BASI</name>
<evidence type="ECO:0000313" key="3">
    <source>
        <dbReference type="Proteomes" id="UP000245884"/>
    </source>
</evidence>
<accession>A0A316UHC9</accession>
<dbReference type="GeneID" id="37031780"/>
<gene>
    <name evidence="2" type="ORF">BDZ90DRAFT_92665</name>
</gene>
<feature type="compositionally biased region" description="Basic and acidic residues" evidence="1">
    <location>
        <begin position="66"/>
        <end position="88"/>
    </location>
</feature>
<evidence type="ECO:0000256" key="1">
    <source>
        <dbReference type="SAM" id="MobiDB-lite"/>
    </source>
</evidence>
<protein>
    <submittedName>
        <fullName evidence="2">Uncharacterized protein</fullName>
    </submittedName>
</protein>
<feature type="compositionally biased region" description="Low complexity" evidence="1">
    <location>
        <begin position="110"/>
        <end position="123"/>
    </location>
</feature>
<evidence type="ECO:0000313" key="2">
    <source>
        <dbReference type="EMBL" id="PWN24676.1"/>
    </source>
</evidence>
<proteinExistence type="predicted"/>
<dbReference type="AlphaFoldDB" id="A0A316UHC9"/>
<keyword evidence="3" id="KW-1185">Reference proteome</keyword>